<sequence length="292" mass="31508">FGFLFQIDFSARPVDPIFRRAREQLENSREYRDATSPPPPSSHHMSVDRNVRRHSASLKEVDVVRQASERIQNSALHAKSSTHNVASTTSASISASSTNSESIAHSPLTTKINSPASTSATTRKASPARTSATSTDLSYHGSTKATKADRCSSKSPPRSRISPAACRSPANTSAISLASPPTLTAVNNSRPGSSDRRNSSSDSKHHTNSDVNNNNSSKNSNDNDHSHASSAPLHGTKAGSLSTDSEELNPKEEKVLTENTNGMNRVFEDDYDTTSDYSPDEKRLRIASVEDE</sequence>
<evidence type="ECO:0000313" key="2">
    <source>
        <dbReference type="EMBL" id="VDK63588.1"/>
    </source>
</evidence>
<feature type="compositionally biased region" description="Polar residues" evidence="1">
    <location>
        <begin position="107"/>
        <end position="145"/>
    </location>
</feature>
<dbReference type="EMBL" id="UYRR01035107">
    <property type="protein sequence ID" value="VDK63588.1"/>
    <property type="molecule type" value="Genomic_DNA"/>
</dbReference>
<name>A0A0M3KCQ9_ANISI</name>
<feature type="compositionally biased region" description="Polar residues" evidence="1">
    <location>
        <begin position="171"/>
        <end position="186"/>
    </location>
</feature>
<dbReference type="AlphaFoldDB" id="A0A0M3KCQ9"/>
<feature type="compositionally biased region" description="Basic and acidic residues" evidence="1">
    <location>
        <begin position="193"/>
        <end position="208"/>
    </location>
</feature>
<protein>
    <submittedName>
        <fullName evidence="4">MAP/microtubule affinity-regulating kinase 3</fullName>
    </submittedName>
</protein>
<evidence type="ECO:0000256" key="1">
    <source>
        <dbReference type="SAM" id="MobiDB-lite"/>
    </source>
</evidence>
<accession>A0A0M3KCQ9</accession>
<reference evidence="2 3" key="2">
    <citation type="submission" date="2018-11" db="EMBL/GenBank/DDBJ databases">
        <authorList>
            <consortium name="Pathogen Informatics"/>
        </authorList>
    </citation>
    <scope>NUCLEOTIDE SEQUENCE [LARGE SCALE GENOMIC DNA]</scope>
</reference>
<feature type="compositionally biased region" description="Low complexity" evidence="1">
    <location>
        <begin position="209"/>
        <end position="220"/>
    </location>
</feature>
<proteinExistence type="predicted"/>
<organism evidence="4">
    <name type="scientific">Anisakis simplex</name>
    <name type="common">Herring worm</name>
    <dbReference type="NCBI Taxonomy" id="6269"/>
    <lineage>
        <taxon>Eukaryota</taxon>
        <taxon>Metazoa</taxon>
        <taxon>Ecdysozoa</taxon>
        <taxon>Nematoda</taxon>
        <taxon>Chromadorea</taxon>
        <taxon>Rhabditida</taxon>
        <taxon>Spirurina</taxon>
        <taxon>Ascaridomorpha</taxon>
        <taxon>Ascaridoidea</taxon>
        <taxon>Anisakidae</taxon>
        <taxon>Anisakis</taxon>
        <taxon>Anisakis simplex complex</taxon>
    </lineage>
</organism>
<dbReference type="OrthoDB" id="10017659at2759"/>
<gene>
    <name evidence="2" type="ORF">ASIM_LOCUS18159</name>
</gene>
<feature type="compositionally biased region" description="Low complexity" evidence="1">
    <location>
        <begin position="153"/>
        <end position="170"/>
    </location>
</feature>
<keyword evidence="3" id="KW-1185">Reference proteome</keyword>
<feature type="compositionally biased region" description="Low complexity" evidence="1">
    <location>
        <begin position="86"/>
        <end position="106"/>
    </location>
</feature>
<evidence type="ECO:0000313" key="3">
    <source>
        <dbReference type="Proteomes" id="UP000267096"/>
    </source>
</evidence>
<feature type="region of interest" description="Disordered" evidence="1">
    <location>
        <begin position="75"/>
        <end position="292"/>
    </location>
</feature>
<evidence type="ECO:0000313" key="4">
    <source>
        <dbReference type="WBParaSite" id="ASIM_0001876001-mRNA-1"/>
    </source>
</evidence>
<dbReference type="WBParaSite" id="ASIM_0001876001-mRNA-1">
    <property type="protein sequence ID" value="ASIM_0001876001-mRNA-1"/>
    <property type="gene ID" value="ASIM_0001876001"/>
</dbReference>
<feature type="region of interest" description="Disordered" evidence="1">
    <location>
        <begin position="25"/>
        <end position="49"/>
    </location>
</feature>
<feature type="compositionally biased region" description="Polar residues" evidence="1">
    <location>
        <begin position="75"/>
        <end position="85"/>
    </location>
</feature>
<reference evidence="4" key="1">
    <citation type="submission" date="2017-02" db="UniProtKB">
        <authorList>
            <consortium name="WormBaseParasite"/>
        </authorList>
    </citation>
    <scope>IDENTIFICATION</scope>
</reference>
<dbReference type="Proteomes" id="UP000267096">
    <property type="component" value="Unassembled WGS sequence"/>
</dbReference>